<sequence>MSSSSLRSLQKRSSESRSESRVIP</sequence>
<reference evidence="2" key="2">
    <citation type="journal article" date="2015" name="Fish Shellfish Immunol.">
        <title>Early steps in the European eel (Anguilla anguilla)-Vibrio vulnificus interaction in the gills: Role of the RtxA13 toxin.</title>
        <authorList>
            <person name="Callol A."/>
            <person name="Pajuelo D."/>
            <person name="Ebbesson L."/>
            <person name="Teles M."/>
            <person name="MacKenzie S."/>
            <person name="Amaro C."/>
        </authorList>
    </citation>
    <scope>NUCLEOTIDE SEQUENCE</scope>
</reference>
<feature type="compositionally biased region" description="Basic and acidic residues" evidence="1">
    <location>
        <begin position="12"/>
        <end position="24"/>
    </location>
</feature>
<feature type="region of interest" description="Disordered" evidence="1">
    <location>
        <begin position="1"/>
        <end position="24"/>
    </location>
</feature>
<proteinExistence type="predicted"/>
<evidence type="ECO:0000313" key="2">
    <source>
        <dbReference type="EMBL" id="JAH76512.1"/>
    </source>
</evidence>
<protein>
    <submittedName>
        <fullName evidence="2">Uncharacterized protein</fullName>
    </submittedName>
</protein>
<evidence type="ECO:0000256" key="1">
    <source>
        <dbReference type="SAM" id="MobiDB-lite"/>
    </source>
</evidence>
<reference evidence="2" key="1">
    <citation type="submission" date="2014-11" db="EMBL/GenBank/DDBJ databases">
        <authorList>
            <person name="Amaro Gonzalez C."/>
        </authorList>
    </citation>
    <scope>NUCLEOTIDE SEQUENCE</scope>
</reference>
<name>A0A0E9VEM5_ANGAN</name>
<dbReference type="EMBL" id="GBXM01032065">
    <property type="protein sequence ID" value="JAH76512.1"/>
    <property type="molecule type" value="Transcribed_RNA"/>
</dbReference>
<accession>A0A0E9VEM5</accession>
<organism evidence="2">
    <name type="scientific">Anguilla anguilla</name>
    <name type="common">European freshwater eel</name>
    <name type="synonym">Muraena anguilla</name>
    <dbReference type="NCBI Taxonomy" id="7936"/>
    <lineage>
        <taxon>Eukaryota</taxon>
        <taxon>Metazoa</taxon>
        <taxon>Chordata</taxon>
        <taxon>Craniata</taxon>
        <taxon>Vertebrata</taxon>
        <taxon>Euteleostomi</taxon>
        <taxon>Actinopterygii</taxon>
        <taxon>Neopterygii</taxon>
        <taxon>Teleostei</taxon>
        <taxon>Anguilliformes</taxon>
        <taxon>Anguillidae</taxon>
        <taxon>Anguilla</taxon>
    </lineage>
</organism>
<dbReference type="AlphaFoldDB" id="A0A0E9VEM5"/>